<reference evidence="8" key="1">
    <citation type="submission" date="2020-05" db="EMBL/GenBank/DDBJ databases">
        <authorList>
            <person name="Chiriac C."/>
            <person name="Salcher M."/>
            <person name="Ghai R."/>
            <person name="Kavagutti S V."/>
        </authorList>
    </citation>
    <scope>NUCLEOTIDE SEQUENCE</scope>
</reference>
<evidence type="ECO:0000256" key="3">
    <source>
        <dbReference type="ARBA" id="ARBA00022741"/>
    </source>
</evidence>
<gene>
    <name evidence="8" type="ORF">UFOPK1650_00416</name>
</gene>
<evidence type="ECO:0000256" key="5">
    <source>
        <dbReference type="ARBA" id="ARBA00022840"/>
    </source>
</evidence>
<dbReference type="InterPro" id="IPR011611">
    <property type="entry name" value="PfkB_dom"/>
</dbReference>
<dbReference type="InterPro" id="IPR029056">
    <property type="entry name" value="Ribokinase-like"/>
</dbReference>
<dbReference type="GO" id="GO:0005524">
    <property type="term" value="F:ATP binding"/>
    <property type="evidence" value="ECO:0007669"/>
    <property type="project" value="UniProtKB-KW"/>
</dbReference>
<accession>A0A6J6DQK1</accession>
<name>A0A6J6DQK1_9ZZZZ</name>
<evidence type="ECO:0000256" key="2">
    <source>
        <dbReference type="ARBA" id="ARBA00022679"/>
    </source>
</evidence>
<dbReference type="PANTHER" id="PTHR43085">
    <property type="entry name" value="HEXOKINASE FAMILY MEMBER"/>
    <property type="match status" value="1"/>
</dbReference>
<evidence type="ECO:0000256" key="4">
    <source>
        <dbReference type="ARBA" id="ARBA00022777"/>
    </source>
</evidence>
<sequence length="316" mass="34299">MTQVAWVAGEVLVDLIPSIDGDESIEGRRYRAVVGGGAANTAKALARLGRRCEFIGGLSSDRFGQMAWMELERDGVGLDLIHESDRPTARAILDVSTDGSARYSFEVEGSTTFAFDESWLPEGSPDVVHVGTLATVVEPGNLKLMQWVREVKAKGAVILFDPNVRPAFLGDRSRYREMIEEWVALADLVKASEEDLEWLYPDSDQESVATRWMERGPELIVITRGSRGMVGVRRDESVGVAGVEAQVVDTVGAGDTVGAVLVEAILDSGLDQLRGEALEATLRRAAHAASLTCSRQGAEPPTRSELESSLRREKEG</sequence>
<protein>
    <submittedName>
        <fullName evidence="8">Unannotated protein</fullName>
    </submittedName>
</protein>
<feature type="region of interest" description="Disordered" evidence="6">
    <location>
        <begin position="292"/>
        <end position="316"/>
    </location>
</feature>
<comment type="similarity">
    <text evidence="1">Belongs to the carbohydrate kinase PfkB family.</text>
</comment>
<dbReference type="PRINTS" id="PR00990">
    <property type="entry name" value="RIBOKINASE"/>
</dbReference>
<evidence type="ECO:0000259" key="7">
    <source>
        <dbReference type="Pfam" id="PF00294"/>
    </source>
</evidence>
<evidence type="ECO:0000256" key="1">
    <source>
        <dbReference type="ARBA" id="ARBA00010688"/>
    </source>
</evidence>
<dbReference type="SUPFAM" id="SSF53613">
    <property type="entry name" value="Ribokinase-like"/>
    <property type="match status" value="1"/>
</dbReference>
<keyword evidence="3" id="KW-0547">Nucleotide-binding</keyword>
<feature type="compositionally biased region" description="Basic and acidic residues" evidence="6">
    <location>
        <begin position="302"/>
        <end position="316"/>
    </location>
</feature>
<evidence type="ECO:0000313" key="8">
    <source>
        <dbReference type="EMBL" id="CAB4565155.1"/>
    </source>
</evidence>
<keyword evidence="2" id="KW-0808">Transferase</keyword>
<organism evidence="8">
    <name type="scientific">freshwater metagenome</name>
    <dbReference type="NCBI Taxonomy" id="449393"/>
    <lineage>
        <taxon>unclassified sequences</taxon>
        <taxon>metagenomes</taxon>
        <taxon>ecological metagenomes</taxon>
    </lineage>
</organism>
<dbReference type="Gene3D" id="3.40.1190.20">
    <property type="match status" value="1"/>
</dbReference>
<dbReference type="CDD" id="cd01167">
    <property type="entry name" value="bac_FRK"/>
    <property type="match status" value="1"/>
</dbReference>
<proteinExistence type="inferred from homology"/>
<feature type="domain" description="Carbohydrate kinase PfkB" evidence="7">
    <location>
        <begin position="7"/>
        <end position="301"/>
    </location>
</feature>
<dbReference type="InterPro" id="IPR002139">
    <property type="entry name" value="Ribo/fructo_kinase"/>
</dbReference>
<keyword evidence="5" id="KW-0067">ATP-binding</keyword>
<evidence type="ECO:0000256" key="6">
    <source>
        <dbReference type="SAM" id="MobiDB-lite"/>
    </source>
</evidence>
<keyword evidence="4" id="KW-0418">Kinase</keyword>
<dbReference type="AlphaFoldDB" id="A0A6J6DQK1"/>
<dbReference type="PANTHER" id="PTHR43085:SF1">
    <property type="entry name" value="PSEUDOURIDINE KINASE-RELATED"/>
    <property type="match status" value="1"/>
</dbReference>
<dbReference type="EMBL" id="CAEZTJ010000041">
    <property type="protein sequence ID" value="CAB4565155.1"/>
    <property type="molecule type" value="Genomic_DNA"/>
</dbReference>
<dbReference type="Pfam" id="PF00294">
    <property type="entry name" value="PfkB"/>
    <property type="match status" value="1"/>
</dbReference>
<dbReference type="GO" id="GO:0016301">
    <property type="term" value="F:kinase activity"/>
    <property type="evidence" value="ECO:0007669"/>
    <property type="project" value="UniProtKB-KW"/>
</dbReference>
<dbReference type="InterPro" id="IPR050306">
    <property type="entry name" value="PfkB_Carbo_kinase"/>
</dbReference>